<feature type="transmembrane region" description="Helical" evidence="1">
    <location>
        <begin position="258"/>
        <end position="280"/>
    </location>
</feature>
<evidence type="ECO:0000313" key="3">
    <source>
        <dbReference type="Proteomes" id="UP000559027"/>
    </source>
</evidence>
<keyword evidence="3" id="KW-1185">Reference proteome</keyword>
<dbReference type="OrthoDB" id="2641762at2759"/>
<protein>
    <submittedName>
        <fullName evidence="2">Uncharacterized protein</fullName>
    </submittedName>
</protein>
<proteinExistence type="predicted"/>
<dbReference type="AlphaFoldDB" id="A0A8H5G2E5"/>
<sequence length="330" mass="37016">MGDEITSLPPFLQASPHQLDESLDLLASALSAITYGIALTLYCIVVHSLRCRRRSSRGSQYLITLSYTTLAMACITAVLIISHYGTQMAYVYHRDDLPGGPVVYEELMISSYFVALVIMAILDWLTMGVQIWRLWIIWRVTPWFIYIIIIPFSLLLACIGIDIAVLVNEKHISFLSLDYVFTIGFAFFGIPPLTTIIVTALMVLRLGLIRRRYIKLIGHSDSVTNQYTSIISMLIESYALEALWSIAIIITYSIRTPIIWTVFIGSAVNIKVIALFLIVYRVAKGSAWQAHTEQQLSTLRCNGDRVDDSDSAVTDALDRRFSTGDRAMAA</sequence>
<keyword evidence="1" id="KW-1133">Transmembrane helix</keyword>
<feature type="transmembrane region" description="Helical" evidence="1">
    <location>
        <begin position="25"/>
        <end position="49"/>
    </location>
</feature>
<evidence type="ECO:0000313" key="2">
    <source>
        <dbReference type="EMBL" id="KAF5357033.1"/>
    </source>
</evidence>
<feature type="transmembrane region" description="Helical" evidence="1">
    <location>
        <begin position="179"/>
        <end position="206"/>
    </location>
</feature>
<reference evidence="2 3" key="1">
    <citation type="journal article" date="2020" name="ISME J.">
        <title>Uncovering the hidden diversity of litter-decomposition mechanisms in mushroom-forming fungi.</title>
        <authorList>
            <person name="Floudas D."/>
            <person name="Bentzer J."/>
            <person name="Ahren D."/>
            <person name="Johansson T."/>
            <person name="Persson P."/>
            <person name="Tunlid A."/>
        </authorList>
    </citation>
    <scope>NUCLEOTIDE SEQUENCE [LARGE SCALE GENOMIC DNA]</scope>
    <source>
        <strain evidence="2 3">CBS 146.42</strain>
    </source>
</reference>
<dbReference type="Proteomes" id="UP000559027">
    <property type="component" value="Unassembled WGS sequence"/>
</dbReference>
<organism evidence="2 3">
    <name type="scientific">Leucocoprinus leucothites</name>
    <dbReference type="NCBI Taxonomy" id="201217"/>
    <lineage>
        <taxon>Eukaryota</taxon>
        <taxon>Fungi</taxon>
        <taxon>Dikarya</taxon>
        <taxon>Basidiomycota</taxon>
        <taxon>Agaricomycotina</taxon>
        <taxon>Agaricomycetes</taxon>
        <taxon>Agaricomycetidae</taxon>
        <taxon>Agaricales</taxon>
        <taxon>Agaricineae</taxon>
        <taxon>Agaricaceae</taxon>
        <taxon>Leucocoprinus</taxon>
    </lineage>
</organism>
<feature type="transmembrane region" description="Helical" evidence="1">
    <location>
        <begin position="227"/>
        <end position="252"/>
    </location>
</feature>
<keyword evidence="1" id="KW-0812">Transmembrane</keyword>
<accession>A0A8H5G2E5</accession>
<gene>
    <name evidence="2" type="ORF">D9756_006691</name>
</gene>
<keyword evidence="1" id="KW-0472">Membrane</keyword>
<feature type="transmembrane region" description="Helical" evidence="1">
    <location>
        <begin position="143"/>
        <end position="167"/>
    </location>
</feature>
<evidence type="ECO:0000256" key="1">
    <source>
        <dbReference type="SAM" id="Phobius"/>
    </source>
</evidence>
<dbReference type="EMBL" id="JAACJO010000006">
    <property type="protein sequence ID" value="KAF5357033.1"/>
    <property type="molecule type" value="Genomic_DNA"/>
</dbReference>
<feature type="transmembrane region" description="Helical" evidence="1">
    <location>
        <begin position="61"/>
        <end position="82"/>
    </location>
</feature>
<comment type="caution">
    <text evidence="2">The sequence shown here is derived from an EMBL/GenBank/DDBJ whole genome shotgun (WGS) entry which is preliminary data.</text>
</comment>
<name>A0A8H5G2E5_9AGAR</name>